<reference evidence="2 3" key="1">
    <citation type="journal article" date="2016" name="Mol. Biol. Evol.">
        <title>Comparative Genomics of Early-Diverging Mushroom-Forming Fungi Provides Insights into the Origins of Lignocellulose Decay Capabilities.</title>
        <authorList>
            <person name="Nagy L.G."/>
            <person name="Riley R."/>
            <person name="Tritt A."/>
            <person name="Adam C."/>
            <person name="Daum C."/>
            <person name="Floudas D."/>
            <person name="Sun H."/>
            <person name="Yadav J.S."/>
            <person name="Pangilinan J."/>
            <person name="Larsson K.H."/>
            <person name="Matsuura K."/>
            <person name="Barry K."/>
            <person name="Labutti K."/>
            <person name="Kuo R."/>
            <person name="Ohm R.A."/>
            <person name="Bhattacharya S.S."/>
            <person name="Shirouzu T."/>
            <person name="Yoshinaga Y."/>
            <person name="Martin F.M."/>
            <person name="Grigoriev I.V."/>
            <person name="Hibbett D.S."/>
        </authorList>
    </citation>
    <scope>NUCLEOTIDE SEQUENCE [LARGE SCALE GENOMIC DNA]</scope>
    <source>
        <strain evidence="2 3">HHB12733</strain>
    </source>
</reference>
<gene>
    <name evidence="2" type="ORF">CALCODRAFT_482824</name>
</gene>
<dbReference type="AlphaFoldDB" id="A0A165GAL3"/>
<protein>
    <submittedName>
        <fullName evidence="2">Uncharacterized protein</fullName>
    </submittedName>
</protein>
<dbReference type="Proteomes" id="UP000076842">
    <property type="component" value="Unassembled WGS sequence"/>
</dbReference>
<accession>A0A165GAL3</accession>
<dbReference type="EMBL" id="KV423958">
    <property type="protein sequence ID" value="KZT57825.1"/>
    <property type="molecule type" value="Genomic_DNA"/>
</dbReference>
<name>A0A165GAL3_9BASI</name>
<sequence>MATPSPPTPQTAPEQPEQGSDVPVTPTSIGEAAAMAVSLPTSSDVPTEAAENGLAGSTEPERISAPTPASAIVVSSASAAAAQAFSEEPRRSFFEKFKSQFNKPKKEEAS</sequence>
<feature type="compositionally biased region" description="Pro residues" evidence="1">
    <location>
        <begin position="1"/>
        <end position="10"/>
    </location>
</feature>
<evidence type="ECO:0000313" key="3">
    <source>
        <dbReference type="Proteomes" id="UP000076842"/>
    </source>
</evidence>
<feature type="region of interest" description="Disordered" evidence="1">
    <location>
        <begin position="1"/>
        <end position="67"/>
    </location>
</feature>
<dbReference type="InParanoid" id="A0A165GAL3"/>
<proteinExistence type="predicted"/>
<keyword evidence="3" id="KW-1185">Reference proteome</keyword>
<organism evidence="2 3">
    <name type="scientific">Calocera cornea HHB12733</name>
    <dbReference type="NCBI Taxonomy" id="1353952"/>
    <lineage>
        <taxon>Eukaryota</taxon>
        <taxon>Fungi</taxon>
        <taxon>Dikarya</taxon>
        <taxon>Basidiomycota</taxon>
        <taxon>Agaricomycotina</taxon>
        <taxon>Dacrymycetes</taxon>
        <taxon>Dacrymycetales</taxon>
        <taxon>Dacrymycetaceae</taxon>
        <taxon>Calocera</taxon>
    </lineage>
</organism>
<evidence type="ECO:0000256" key="1">
    <source>
        <dbReference type="SAM" id="MobiDB-lite"/>
    </source>
</evidence>
<evidence type="ECO:0000313" key="2">
    <source>
        <dbReference type="EMBL" id="KZT57825.1"/>
    </source>
</evidence>